<keyword evidence="1" id="KW-0732">Signal</keyword>
<name>A0A0K2U6L3_LEPSM</name>
<protein>
    <submittedName>
        <fullName evidence="2">Uncharacterized protein</fullName>
    </submittedName>
</protein>
<feature type="chain" id="PRO_5005488401" evidence="1">
    <location>
        <begin position="26"/>
        <end position="76"/>
    </location>
</feature>
<organism evidence="2">
    <name type="scientific">Lepeophtheirus salmonis</name>
    <name type="common">Salmon louse</name>
    <name type="synonym">Caligus salmonis</name>
    <dbReference type="NCBI Taxonomy" id="72036"/>
    <lineage>
        <taxon>Eukaryota</taxon>
        <taxon>Metazoa</taxon>
        <taxon>Ecdysozoa</taxon>
        <taxon>Arthropoda</taxon>
        <taxon>Crustacea</taxon>
        <taxon>Multicrustacea</taxon>
        <taxon>Hexanauplia</taxon>
        <taxon>Copepoda</taxon>
        <taxon>Siphonostomatoida</taxon>
        <taxon>Caligidae</taxon>
        <taxon>Lepeophtheirus</taxon>
    </lineage>
</organism>
<dbReference type="AlphaFoldDB" id="A0A0K2U6L3"/>
<evidence type="ECO:0000256" key="1">
    <source>
        <dbReference type="SAM" id="SignalP"/>
    </source>
</evidence>
<feature type="signal peptide" evidence="1">
    <location>
        <begin position="1"/>
        <end position="25"/>
    </location>
</feature>
<dbReference type="EMBL" id="HACA01016533">
    <property type="protein sequence ID" value="CDW33894.1"/>
    <property type="molecule type" value="Transcribed_RNA"/>
</dbReference>
<accession>A0A0K2U6L3</accession>
<reference evidence="2" key="1">
    <citation type="submission" date="2014-05" db="EMBL/GenBank/DDBJ databases">
        <authorList>
            <person name="Chronopoulou M."/>
        </authorList>
    </citation>
    <scope>NUCLEOTIDE SEQUENCE</scope>
    <source>
        <tissue evidence="2">Whole organism</tissue>
    </source>
</reference>
<proteinExistence type="predicted"/>
<sequence>MKVQSIISVFFLCALVLSSVPETEGFFLGNYWCNVYAPSQCTTPGRVFTVTITYWFFTKRITCQCPGATTAPPTKG</sequence>
<evidence type="ECO:0000313" key="2">
    <source>
        <dbReference type="EMBL" id="CDW33894.1"/>
    </source>
</evidence>